<feature type="transmembrane region" description="Helical" evidence="1">
    <location>
        <begin position="173"/>
        <end position="196"/>
    </location>
</feature>
<sequence>MRVVRIALGLPFALVGLLLAIVAGVVGFVLIGPDDTIWSSEQRLSTPGPAAISAPELIHRHGPLLQISARPSDGQRELFVGVARDLDVASYLKDVRHLKIDRIQLPMQLGGNEVNREAGAVTPPAGLDWWVARGGNEVSWPIADGPYDVVVMNADGKPALDAQVKYGVELPGAFVTTLLVAAAGLLLLVVGLVLLFRRPTGDDATAGTPETPAVRRDATAVRRDASAVRRGAVGAREVVQREVVARGVVRRGGGVRRGAGALGTTILMLSATSCAAVAERDTVTALSRPATTAEAGRAEVRRYLDVFASANRTRDEALITTVEGGPLLAQTRASFQIGKALRKPVLPPFSYTRPLIAAPDHTGYPMRFVVSSGVSTDQKIRQLGVWHRQNAGSPWLLTHSVRPAAVMPIPDLAGLRVPSPADNAAALNAATDLAAYLSKGVDGQNFLNSPDLTELLRRRAAEQAKDLRDVYIAGVTDTFTLSGEPVAFVTTSAEVLVFAAFSERYLQTIRLGEAAKWARGDVTAFSNGKEFTRTLSYDMLYQIAFVVPPKGNGKVRILSVDSQLTGAGGS</sequence>
<proteinExistence type="predicted"/>
<dbReference type="RefSeq" id="WP_380046443.1">
    <property type="nucleotide sequence ID" value="NZ_JBHLTC010000014.1"/>
</dbReference>
<keyword evidence="1" id="KW-1133">Transmembrane helix</keyword>
<dbReference type="InterPro" id="IPR058407">
    <property type="entry name" value="DUF8094"/>
</dbReference>
<evidence type="ECO:0000259" key="2">
    <source>
        <dbReference type="Pfam" id="PF26366"/>
    </source>
</evidence>
<evidence type="ECO:0000313" key="3">
    <source>
        <dbReference type="EMBL" id="MFC0624749.1"/>
    </source>
</evidence>
<evidence type="ECO:0000256" key="1">
    <source>
        <dbReference type="SAM" id="Phobius"/>
    </source>
</evidence>
<reference evidence="3 4" key="1">
    <citation type="submission" date="2024-09" db="EMBL/GenBank/DDBJ databases">
        <authorList>
            <person name="Sun Q."/>
            <person name="Mori K."/>
        </authorList>
    </citation>
    <scope>NUCLEOTIDE SEQUENCE [LARGE SCALE GENOMIC DNA]</scope>
    <source>
        <strain evidence="3 4">CGMCC 1.15906</strain>
    </source>
</reference>
<feature type="transmembrane region" description="Helical" evidence="1">
    <location>
        <begin position="12"/>
        <end position="31"/>
    </location>
</feature>
<gene>
    <name evidence="3" type="ORF">ACFFGN_11800</name>
</gene>
<name>A0ABV6QJD5_9ACTN</name>
<dbReference type="Pfam" id="PF26366">
    <property type="entry name" value="DUF8094"/>
    <property type="match status" value="1"/>
</dbReference>
<evidence type="ECO:0000313" key="4">
    <source>
        <dbReference type="Proteomes" id="UP001589890"/>
    </source>
</evidence>
<comment type="caution">
    <text evidence="3">The sequence shown here is derived from an EMBL/GenBank/DDBJ whole genome shotgun (WGS) entry which is preliminary data.</text>
</comment>
<dbReference type="EMBL" id="JBHLTC010000014">
    <property type="protein sequence ID" value="MFC0624749.1"/>
    <property type="molecule type" value="Genomic_DNA"/>
</dbReference>
<organism evidence="3 4">
    <name type="scientific">Kribbella deserti</name>
    <dbReference type="NCBI Taxonomy" id="1926257"/>
    <lineage>
        <taxon>Bacteria</taxon>
        <taxon>Bacillati</taxon>
        <taxon>Actinomycetota</taxon>
        <taxon>Actinomycetes</taxon>
        <taxon>Propionibacteriales</taxon>
        <taxon>Kribbellaceae</taxon>
        <taxon>Kribbella</taxon>
    </lineage>
</organism>
<dbReference type="Proteomes" id="UP001589890">
    <property type="component" value="Unassembled WGS sequence"/>
</dbReference>
<protein>
    <recommendedName>
        <fullName evidence="2">DUF8094 domain-containing protein</fullName>
    </recommendedName>
</protein>
<keyword evidence="1" id="KW-0472">Membrane</keyword>
<keyword evidence="1" id="KW-0812">Transmembrane</keyword>
<feature type="domain" description="DUF8094" evidence="2">
    <location>
        <begin position="288"/>
        <end position="569"/>
    </location>
</feature>
<keyword evidence="4" id="KW-1185">Reference proteome</keyword>
<accession>A0ABV6QJD5</accession>